<dbReference type="EMBL" id="JACEIK010000224">
    <property type="protein sequence ID" value="MCD7452836.1"/>
    <property type="molecule type" value="Genomic_DNA"/>
</dbReference>
<reference evidence="1 2" key="1">
    <citation type="journal article" date="2021" name="BMC Genomics">
        <title>Datura genome reveals duplications of psychoactive alkaloid biosynthetic genes and high mutation rate following tissue culture.</title>
        <authorList>
            <person name="Rajewski A."/>
            <person name="Carter-House D."/>
            <person name="Stajich J."/>
            <person name="Litt A."/>
        </authorList>
    </citation>
    <scope>NUCLEOTIDE SEQUENCE [LARGE SCALE GENOMIC DNA]</scope>
    <source>
        <strain evidence="1">AR-01</strain>
    </source>
</reference>
<gene>
    <name evidence="1" type="ORF">HAX54_018277</name>
</gene>
<comment type="caution">
    <text evidence="1">The sequence shown here is derived from an EMBL/GenBank/DDBJ whole genome shotgun (WGS) entry which is preliminary data.</text>
</comment>
<evidence type="ECO:0000313" key="1">
    <source>
        <dbReference type="EMBL" id="MCD7452836.1"/>
    </source>
</evidence>
<organism evidence="1 2">
    <name type="scientific">Datura stramonium</name>
    <name type="common">Jimsonweed</name>
    <name type="synonym">Common thornapple</name>
    <dbReference type="NCBI Taxonomy" id="4076"/>
    <lineage>
        <taxon>Eukaryota</taxon>
        <taxon>Viridiplantae</taxon>
        <taxon>Streptophyta</taxon>
        <taxon>Embryophyta</taxon>
        <taxon>Tracheophyta</taxon>
        <taxon>Spermatophyta</taxon>
        <taxon>Magnoliopsida</taxon>
        <taxon>eudicotyledons</taxon>
        <taxon>Gunneridae</taxon>
        <taxon>Pentapetalae</taxon>
        <taxon>asterids</taxon>
        <taxon>lamiids</taxon>
        <taxon>Solanales</taxon>
        <taxon>Solanaceae</taxon>
        <taxon>Solanoideae</taxon>
        <taxon>Datureae</taxon>
        <taxon>Datura</taxon>
    </lineage>
</organism>
<dbReference type="Proteomes" id="UP000823775">
    <property type="component" value="Unassembled WGS sequence"/>
</dbReference>
<protein>
    <submittedName>
        <fullName evidence="1">Uncharacterized protein</fullName>
    </submittedName>
</protein>
<accession>A0ABS8S151</accession>
<proteinExistence type="predicted"/>
<name>A0ABS8S151_DATST</name>
<keyword evidence="2" id="KW-1185">Reference proteome</keyword>
<sequence length="106" mass="11327">MNIVKGVAGLIRRSSVSHGGESSSGSPLERFSPPTPLIHFRKTCRELPDELVCDGLWWWSSLSSSKKGGWSAMVCGFLGGGRVVGEVAVEEILEKVVASTVVVVEL</sequence>
<evidence type="ECO:0000313" key="2">
    <source>
        <dbReference type="Proteomes" id="UP000823775"/>
    </source>
</evidence>